<proteinExistence type="predicted"/>
<evidence type="ECO:0000256" key="1">
    <source>
        <dbReference type="SAM" id="MobiDB-lite"/>
    </source>
</evidence>
<evidence type="ECO:0000313" key="2">
    <source>
        <dbReference type="EMBL" id="KAH3755686.1"/>
    </source>
</evidence>
<sequence>MREKQNERRYRRPTRRATEKLTEPQIDSSAKRRQWARNTGGKCFSDSSQQPRQCNEPKDEILTKILKRLDDLESKYDSAKKGKPNRKQYVFCYRCLDKWLYGDQVTKFDGDDKPALLNFQGLALVARGRSQ</sequence>
<feature type="region of interest" description="Disordered" evidence="1">
    <location>
        <begin position="1"/>
        <end position="58"/>
    </location>
</feature>
<reference evidence="2" key="1">
    <citation type="journal article" date="2019" name="bioRxiv">
        <title>The Genome of the Zebra Mussel, Dreissena polymorpha: A Resource for Invasive Species Research.</title>
        <authorList>
            <person name="McCartney M.A."/>
            <person name="Auch B."/>
            <person name="Kono T."/>
            <person name="Mallez S."/>
            <person name="Zhang Y."/>
            <person name="Obille A."/>
            <person name="Becker A."/>
            <person name="Abrahante J.E."/>
            <person name="Garbe J."/>
            <person name="Badalamenti J.P."/>
            <person name="Herman A."/>
            <person name="Mangelson H."/>
            <person name="Liachko I."/>
            <person name="Sullivan S."/>
            <person name="Sone E.D."/>
            <person name="Koren S."/>
            <person name="Silverstein K.A.T."/>
            <person name="Beckman K.B."/>
            <person name="Gohl D.M."/>
        </authorList>
    </citation>
    <scope>NUCLEOTIDE SEQUENCE</scope>
    <source>
        <strain evidence="2">Duluth1</strain>
        <tissue evidence="2">Whole animal</tissue>
    </source>
</reference>
<organism evidence="2 3">
    <name type="scientific">Dreissena polymorpha</name>
    <name type="common">Zebra mussel</name>
    <name type="synonym">Mytilus polymorpha</name>
    <dbReference type="NCBI Taxonomy" id="45954"/>
    <lineage>
        <taxon>Eukaryota</taxon>
        <taxon>Metazoa</taxon>
        <taxon>Spiralia</taxon>
        <taxon>Lophotrochozoa</taxon>
        <taxon>Mollusca</taxon>
        <taxon>Bivalvia</taxon>
        <taxon>Autobranchia</taxon>
        <taxon>Heteroconchia</taxon>
        <taxon>Euheterodonta</taxon>
        <taxon>Imparidentia</taxon>
        <taxon>Neoheterodontei</taxon>
        <taxon>Myida</taxon>
        <taxon>Dreissenoidea</taxon>
        <taxon>Dreissenidae</taxon>
        <taxon>Dreissena</taxon>
    </lineage>
</organism>
<reference evidence="2" key="2">
    <citation type="submission" date="2020-11" db="EMBL/GenBank/DDBJ databases">
        <authorList>
            <person name="McCartney M.A."/>
            <person name="Auch B."/>
            <person name="Kono T."/>
            <person name="Mallez S."/>
            <person name="Becker A."/>
            <person name="Gohl D.M."/>
            <person name="Silverstein K.A.T."/>
            <person name="Koren S."/>
            <person name="Bechman K.B."/>
            <person name="Herman A."/>
            <person name="Abrahante J.E."/>
            <person name="Garbe J."/>
        </authorList>
    </citation>
    <scope>NUCLEOTIDE SEQUENCE</scope>
    <source>
        <strain evidence="2">Duluth1</strain>
        <tissue evidence="2">Whole animal</tissue>
    </source>
</reference>
<protein>
    <submittedName>
        <fullName evidence="2">Uncharacterized protein</fullName>
    </submittedName>
</protein>
<evidence type="ECO:0000313" key="3">
    <source>
        <dbReference type="Proteomes" id="UP000828390"/>
    </source>
</evidence>
<comment type="caution">
    <text evidence="2">The sequence shown here is derived from an EMBL/GenBank/DDBJ whole genome shotgun (WGS) entry which is preliminary data.</text>
</comment>
<gene>
    <name evidence="2" type="ORF">DPMN_190384</name>
</gene>
<dbReference type="Proteomes" id="UP000828390">
    <property type="component" value="Unassembled WGS sequence"/>
</dbReference>
<name>A0A9D4DVU3_DREPO</name>
<dbReference type="AlphaFoldDB" id="A0A9D4DVU3"/>
<keyword evidence="3" id="KW-1185">Reference proteome</keyword>
<accession>A0A9D4DVU3</accession>
<dbReference type="EMBL" id="JAIWYP010000010">
    <property type="protein sequence ID" value="KAH3755686.1"/>
    <property type="molecule type" value="Genomic_DNA"/>
</dbReference>